<comment type="caution">
    <text evidence="12">The sequence shown here is derived from an EMBL/GenBank/DDBJ whole genome shotgun (WGS) entry which is preliminary data.</text>
</comment>
<feature type="domain" description="PAC" evidence="10">
    <location>
        <begin position="439"/>
        <end position="491"/>
    </location>
</feature>
<gene>
    <name evidence="12" type="ORF">DXZ20_23460</name>
</gene>
<dbReference type="InterPro" id="IPR052162">
    <property type="entry name" value="Sensor_kinase/Photoreceptor"/>
</dbReference>
<dbReference type="Gene3D" id="3.30.565.10">
    <property type="entry name" value="Histidine kinase-like ATPase, C-terminal domain"/>
    <property type="match status" value="1"/>
</dbReference>
<dbReference type="Gene3D" id="3.30.450.20">
    <property type="entry name" value="PAS domain"/>
    <property type="match status" value="5"/>
</dbReference>
<keyword evidence="3" id="KW-0597">Phosphoprotein</keyword>
<dbReference type="InterPro" id="IPR000700">
    <property type="entry name" value="PAS-assoc_C"/>
</dbReference>
<dbReference type="Pfam" id="PF08447">
    <property type="entry name" value="PAS_3"/>
    <property type="match status" value="2"/>
</dbReference>
<dbReference type="InterPro" id="IPR036890">
    <property type="entry name" value="HATPase_C_sf"/>
</dbReference>
<dbReference type="SMART" id="SM00065">
    <property type="entry name" value="GAF"/>
    <property type="match status" value="1"/>
</dbReference>
<dbReference type="SUPFAM" id="SSF54631">
    <property type="entry name" value="CBS-domain pair"/>
    <property type="match status" value="2"/>
</dbReference>
<dbReference type="SMART" id="SM00387">
    <property type="entry name" value="HATPase_c"/>
    <property type="match status" value="1"/>
</dbReference>
<evidence type="ECO:0000256" key="3">
    <source>
        <dbReference type="ARBA" id="ARBA00022553"/>
    </source>
</evidence>
<dbReference type="EMBL" id="QXHD01000004">
    <property type="protein sequence ID" value="NEZ58549.1"/>
    <property type="molecule type" value="Genomic_DNA"/>
</dbReference>
<evidence type="ECO:0000256" key="7">
    <source>
        <dbReference type="PROSITE-ProRule" id="PRU00703"/>
    </source>
</evidence>
<evidence type="ECO:0000259" key="9">
    <source>
        <dbReference type="PROSITE" id="PS50112"/>
    </source>
</evidence>
<dbReference type="SUPFAM" id="SSF47384">
    <property type="entry name" value="Homodimeric domain of signal transducing histidine kinase"/>
    <property type="match status" value="1"/>
</dbReference>
<dbReference type="SUPFAM" id="SSF55781">
    <property type="entry name" value="GAF domain-like"/>
    <property type="match status" value="1"/>
</dbReference>
<dbReference type="InterPro" id="IPR046342">
    <property type="entry name" value="CBS_dom_sf"/>
</dbReference>
<keyword evidence="7" id="KW-0129">CBS domain</keyword>
<dbReference type="PROSITE" id="PS50109">
    <property type="entry name" value="HIS_KIN"/>
    <property type="match status" value="1"/>
</dbReference>
<dbReference type="InterPro" id="IPR003018">
    <property type="entry name" value="GAF"/>
</dbReference>
<dbReference type="CDD" id="cd17774">
    <property type="entry name" value="CBS_two-component_sensor_histidine_kinase_repeat2"/>
    <property type="match status" value="1"/>
</dbReference>
<dbReference type="Pfam" id="PF02518">
    <property type="entry name" value="HATPase_c"/>
    <property type="match status" value="1"/>
</dbReference>
<dbReference type="SMART" id="SM00091">
    <property type="entry name" value="PAS"/>
    <property type="match status" value="5"/>
</dbReference>
<dbReference type="InterPro" id="IPR001610">
    <property type="entry name" value="PAC"/>
</dbReference>
<proteinExistence type="predicted"/>
<evidence type="ECO:0000313" key="12">
    <source>
        <dbReference type="EMBL" id="NEZ58549.1"/>
    </source>
</evidence>
<evidence type="ECO:0000313" key="13">
    <source>
        <dbReference type="Proteomes" id="UP000481033"/>
    </source>
</evidence>
<feature type="domain" description="PAC" evidence="10">
    <location>
        <begin position="568"/>
        <end position="620"/>
    </location>
</feature>
<comment type="catalytic activity">
    <reaction evidence="1">
        <text>ATP + protein L-histidine = ADP + protein N-phospho-L-histidine.</text>
        <dbReference type="EC" id="2.7.13.3"/>
    </reaction>
</comment>
<dbReference type="PROSITE" id="PS51371">
    <property type="entry name" value="CBS"/>
    <property type="match status" value="3"/>
</dbReference>
<dbReference type="CDD" id="cd00075">
    <property type="entry name" value="HATPase"/>
    <property type="match status" value="1"/>
</dbReference>
<dbReference type="Pfam" id="PF00571">
    <property type="entry name" value="CBS"/>
    <property type="match status" value="3"/>
</dbReference>
<dbReference type="PRINTS" id="PR00344">
    <property type="entry name" value="BCTRLSENSOR"/>
</dbReference>
<dbReference type="PANTHER" id="PTHR43304:SF1">
    <property type="entry name" value="PAC DOMAIN-CONTAINING PROTEIN"/>
    <property type="match status" value="1"/>
</dbReference>
<dbReference type="Pfam" id="PF13188">
    <property type="entry name" value="PAS_8"/>
    <property type="match status" value="1"/>
</dbReference>
<keyword evidence="4" id="KW-0808">Transferase</keyword>
<dbReference type="Gene3D" id="3.10.580.10">
    <property type="entry name" value="CBS-domain"/>
    <property type="match status" value="2"/>
</dbReference>
<feature type="domain" description="PAC" evidence="10">
    <location>
        <begin position="1144"/>
        <end position="1196"/>
    </location>
</feature>
<dbReference type="Pfam" id="PF01590">
    <property type="entry name" value="GAF"/>
    <property type="match status" value="1"/>
</dbReference>
<dbReference type="FunFam" id="3.30.565.10:FF:000006">
    <property type="entry name" value="Sensor histidine kinase WalK"/>
    <property type="match status" value="1"/>
</dbReference>
<name>A0A6M0RQZ1_9CYAN</name>
<organism evidence="12 13">
    <name type="scientific">Adonisia turfae CCMR0081</name>
    <dbReference type="NCBI Taxonomy" id="2292702"/>
    <lineage>
        <taxon>Bacteria</taxon>
        <taxon>Bacillati</taxon>
        <taxon>Cyanobacteriota</taxon>
        <taxon>Adonisia</taxon>
        <taxon>Adonisia turfae</taxon>
    </lineage>
</organism>
<dbReference type="SUPFAM" id="SSF55785">
    <property type="entry name" value="PYP-like sensor domain (PAS domain)"/>
    <property type="match status" value="5"/>
</dbReference>
<feature type="domain" description="PAS" evidence="9">
    <location>
        <begin position="492"/>
        <end position="534"/>
    </location>
</feature>
<dbReference type="InterPro" id="IPR035965">
    <property type="entry name" value="PAS-like_dom_sf"/>
</dbReference>
<protein>
    <recommendedName>
        <fullName evidence="2">histidine kinase</fullName>
        <ecNumber evidence="2">2.7.13.3</ecNumber>
    </recommendedName>
</protein>
<feature type="domain" description="PAS" evidence="9">
    <location>
        <begin position="1069"/>
        <end position="1141"/>
    </location>
</feature>
<dbReference type="InterPro" id="IPR003594">
    <property type="entry name" value="HATPase_dom"/>
</dbReference>
<feature type="domain" description="PAS" evidence="9">
    <location>
        <begin position="941"/>
        <end position="1012"/>
    </location>
</feature>
<dbReference type="InterPro" id="IPR000014">
    <property type="entry name" value="PAS"/>
</dbReference>
<evidence type="ECO:0000259" key="11">
    <source>
        <dbReference type="PROSITE" id="PS51371"/>
    </source>
</evidence>
<dbReference type="SMART" id="SM00116">
    <property type="entry name" value="CBS"/>
    <property type="match status" value="4"/>
</dbReference>
<evidence type="ECO:0000259" key="10">
    <source>
        <dbReference type="PROSITE" id="PS50113"/>
    </source>
</evidence>
<accession>A0A6M0RQZ1</accession>
<evidence type="ECO:0000256" key="1">
    <source>
        <dbReference type="ARBA" id="ARBA00000085"/>
    </source>
</evidence>
<dbReference type="Pfam" id="PF00512">
    <property type="entry name" value="HisKA"/>
    <property type="match status" value="1"/>
</dbReference>
<dbReference type="RefSeq" id="WP_163701184.1">
    <property type="nucleotide sequence ID" value="NZ_QXHD01000004.1"/>
</dbReference>
<dbReference type="GO" id="GO:0000155">
    <property type="term" value="F:phosphorelay sensor kinase activity"/>
    <property type="evidence" value="ECO:0007669"/>
    <property type="project" value="InterPro"/>
</dbReference>
<feature type="domain" description="PAS" evidence="9">
    <location>
        <begin position="366"/>
        <end position="436"/>
    </location>
</feature>
<keyword evidence="5" id="KW-0418">Kinase</keyword>
<feature type="domain" description="Histidine kinase" evidence="8">
    <location>
        <begin position="1214"/>
        <end position="1436"/>
    </location>
</feature>
<keyword evidence="6" id="KW-0902">Two-component regulatory system</keyword>
<dbReference type="PROSITE" id="PS50113">
    <property type="entry name" value="PAC"/>
    <property type="match status" value="3"/>
</dbReference>
<dbReference type="InterPro" id="IPR013656">
    <property type="entry name" value="PAS_4"/>
</dbReference>
<dbReference type="EC" id="2.7.13.3" evidence="2"/>
<sequence length="1444" mass="163066">MTVGTPSDSRDITNRSASNEIVHCTDAATRYPLTVSKQTALSKVVALMSHDRQTCDLNCTLPANNPSHRPPENSSYQDSPEFPPLVLSCAVILDNGKPIGIVTERDLVRLAARGTVIAEQTVETVMTSPLIAINQTQANDLFAAVNLLKQHRIRHLPIVDHDDRLVGIMTREGLRQSPQISNLLRLHQAVDTMTGDVIQSAPTATLESIAQLMSQHQVSCIVITETTENQTFPIGIVTEGDIVQSQALLLDFSHLPAQSVMSHPAFCTSPNLNLWQAHQLMAERRITHLVIIHEDGSLAGILTQTTMFKVLNPEKMVDVISMLQQQVECLETEKLQLLESHNTERPQAAHCELATYQQTELCFYESDQHYVSLAAIIPVIIFQTDIFGACIYINEYWTELTGISRQETLGQGWVQGIYPEDRLNVLTTWQQAVQMGQSWQQEFRLQLPDGSGKWVYGQAQPKCCLAGKISSYVGSLIDISDRKQAELDLRESEQRFRRAIADAPVPIMIHAEDGEVLQINSTWTELTGYTHTDIPTTQAWIERAYSEQAASVMGNIVSQQYSLKSRLEEGDFTITTHDGQQRIWNFSSASLGNLPDGRRIAIAMAADITEKQQAQAALQASENRYRALVEVIPDLMIRQDAEGNYLDLVMSDEVRFIQPDLAYSGVNIYDLLPLELAQQRMVYVYQALETGEVQIYEFEIDIGGELRWQEARIIAINPTEVLVIVRDISKRKLAEQKQYQTEASLRQIVEGTAAVTEHDFFQELVQHITAALDVRYAGISEATSDGFEILAFCADGHLQTIDAYPDEQFPCCIQALQQGQYHQPDSLLSVYPESELYSSLNAESYLGIALRNSAGTSIGNLCIMHDRPLRNHQWMINLLKIFGARAGAELERYQTARQLQILTSELEQRVADRTTTLAKTVEHLQTEIKRRQALADLLLKSQDQLQDIFDSANDMIQSVSLADGSFEFVNRSWLETLGYTAQDLEHITILDVLHPDYQEHYLTLIQQLKTGQLQKLEQVEISFVTKNGHVIEVEGNVNCRIVDHQTVYTRGIFRNISERKRNEAQLYNLSTRLSLAVKSGGLGIWEWDLINEQLAWDSRMCELYGIPPEEFTGHFTDWSNRVHPNDLAEAQAKFEKAIQEQKEMDIEFRVIHPNGQVRHIKANGLVQPNNKGEHQRVIGINMDISDRKKVEIEIIKSLERERELNEMKSRFVSNTSHEFRTPLTVISNNAELLKLFGNKLNETEQQQCLDTILNYVDHMTELIDEVLVVSKAESYQIQLKTTPLDVVEFSQQLGQTISLSSPKHHVEFVVQDARSHLQKHSYYAPVDSKILQQSLTNLLTNAIKYSPEGSKIIFQLELLPDTIQFRVIDKGIGIPKEDQKYLFEPFHRATNVGTRPGTGLGLSIVKHLVNIHQGKINVQSTLGQGSCFTITIPSQWQELDSCHR</sequence>
<dbReference type="Gene3D" id="2.10.70.100">
    <property type="match status" value="1"/>
</dbReference>
<dbReference type="CDD" id="cd00130">
    <property type="entry name" value="PAS"/>
    <property type="match status" value="4"/>
</dbReference>
<feature type="domain" description="CBS" evidence="11">
    <location>
        <begin position="126"/>
        <end position="186"/>
    </location>
</feature>
<evidence type="ECO:0000256" key="6">
    <source>
        <dbReference type="ARBA" id="ARBA00023012"/>
    </source>
</evidence>
<dbReference type="InterPro" id="IPR003661">
    <property type="entry name" value="HisK_dim/P_dom"/>
</dbReference>
<evidence type="ECO:0000256" key="5">
    <source>
        <dbReference type="ARBA" id="ARBA00022777"/>
    </source>
</evidence>
<evidence type="ECO:0000256" key="4">
    <source>
        <dbReference type="ARBA" id="ARBA00022679"/>
    </source>
</evidence>
<reference evidence="12 13" key="1">
    <citation type="journal article" date="2020" name="Microb. Ecol.">
        <title>Ecogenomics of the Marine Benthic Filamentous Cyanobacterium Adonisia.</title>
        <authorList>
            <person name="Walter J.M."/>
            <person name="Coutinho F.H."/>
            <person name="Leomil L."/>
            <person name="Hargreaves P.I."/>
            <person name="Campeao M.E."/>
            <person name="Vieira V.V."/>
            <person name="Silva B.S."/>
            <person name="Fistarol G.O."/>
            <person name="Salomon P.S."/>
            <person name="Sawabe T."/>
            <person name="Mino S."/>
            <person name="Hosokawa M."/>
            <person name="Miyashita H."/>
            <person name="Maruyama F."/>
            <person name="van Verk M.C."/>
            <person name="Dutilh B.E."/>
            <person name="Thompson C.C."/>
            <person name="Thompson F.L."/>
        </authorList>
    </citation>
    <scope>NUCLEOTIDE SEQUENCE [LARGE SCALE GENOMIC DNA]</scope>
    <source>
        <strain evidence="12 13">CCMR0081</strain>
    </source>
</reference>
<feature type="domain" description="CBS" evidence="11">
    <location>
        <begin position="261"/>
        <end position="319"/>
    </location>
</feature>
<dbReference type="InterPro" id="IPR005467">
    <property type="entry name" value="His_kinase_dom"/>
</dbReference>
<dbReference type="InterPro" id="IPR036097">
    <property type="entry name" value="HisK_dim/P_sf"/>
</dbReference>
<dbReference type="SMART" id="SM00086">
    <property type="entry name" value="PAC"/>
    <property type="match status" value="4"/>
</dbReference>
<dbReference type="PANTHER" id="PTHR43304">
    <property type="entry name" value="PHYTOCHROME-LIKE PROTEIN CPH1"/>
    <property type="match status" value="1"/>
</dbReference>
<dbReference type="CDD" id="cd00082">
    <property type="entry name" value="HisKA"/>
    <property type="match status" value="1"/>
</dbReference>
<dbReference type="Gene3D" id="1.10.287.130">
    <property type="match status" value="1"/>
</dbReference>
<evidence type="ECO:0000259" key="8">
    <source>
        <dbReference type="PROSITE" id="PS50109"/>
    </source>
</evidence>
<dbReference type="PROSITE" id="PS50112">
    <property type="entry name" value="PAS"/>
    <property type="match status" value="4"/>
</dbReference>
<dbReference type="SUPFAM" id="SSF55874">
    <property type="entry name" value="ATPase domain of HSP90 chaperone/DNA topoisomerase II/histidine kinase"/>
    <property type="match status" value="1"/>
</dbReference>
<dbReference type="Pfam" id="PF13426">
    <property type="entry name" value="PAS_9"/>
    <property type="match status" value="1"/>
</dbReference>
<dbReference type="NCBIfam" id="TIGR00229">
    <property type="entry name" value="sensory_box"/>
    <property type="match status" value="5"/>
</dbReference>
<dbReference type="Proteomes" id="UP000481033">
    <property type="component" value="Unassembled WGS sequence"/>
</dbReference>
<dbReference type="InterPro" id="IPR000644">
    <property type="entry name" value="CBS_dom"/>
</dbReference>
<feature type="domain" description="CBS" evidence="11">
    <location>
        <begin position="193"/>
        <end position="252"/>
    </location>
</feature>
<keyword evidence="13" id="KW-1185">Reference proteome</keyword>
<dbReference type="InterPro" id="IPR004358">
    <property type="entry name" value="Sig_transdc_His_kin-like_C"/>
</dbReference>
<evidence type="ECO:0000256" key="2">
    <source>
        <dbReference type="ARBA" id="ARBA00012438"/>
    </source>
</evidence>
<dbReference type="SMART" id="SM00388">
    <property type="entry name" value="HisKA"/>
    <property type="match status" value="1"/>
</dbReference>
<dbReference type="InterPro" id="IPR013655">
    <property type="entry name" value="PAS_fold_3"/>
</dbReference>
<dbReference type="Pfam" id="PF08448">
    <property type="entry name" value="PAS_4"/>
    <property type="match status" value="1"/>
</dbReference>